<keyword evidence="2" id="KW-0963">Cytoplasm</keyword>
<dbReference type="KEGG" id="tai:Taci_0892"/>
<keyword evidence="2" id="KW-0810">Translation regulation</keyword>
<evidence type="ECO:0000256" key="1">
    <source>
        <dbReference type="ARBA" id="ARBA00010574"/>
    </source>
</evidence>
<dbReference type="GO" id="GO:0017148">
    <property type="term" value="P:negative regulation of translation"/>
    <property type="evidence" value="ECO:0007669"/>
    <property type="project" value="UniProtKB-UniRule"/>
</dbReference>
<dbReference type="OrthoDB" id="9793681at2"/>
<evidence type="ECO:0000256" key="2">
    <source>
        <dbReference type="HAMAP-Rule" id="MF_01477"/>
    </source>
</evidence>
<dbReference type="GO" id="GO:0042256">
    <property type="term" value="P:cytosolic ribosome assembly"/>
    <property type="evidence" value="ECO:0007669"/>
    <property type="project" value="UniProtKB-UniRule"/>
</dbReference>
<dbReference type="SUPFAM" id="SSF81301">
    <property type="entry name" value="Nucleotidyltransferase"/>
    <property type="match status" value="1"/>
</dbReference>
<keyword evidence="2" id="KW-0678">Repressor</keyword>
<organism evidence="3 4">
    <name type="scientific">Thermanaerovibrio acidaminovorans (strain ATCC 49978 / DSM 6589 / Su883)</name>
    <name type="common">Selenomonas acidaminovorans</name>
    <dbReference type="NCBI Taxonomy" id="525903"/>
    <lineage>
        <taxon>Bacteria</taxon>
        <taxon>Thermotogati</taxon>
        <taxon>Synergistota</taxon>
        <taxon>Synergistia</taxon>
        <taxon>Synergistales</taxon>
        <taxon>Synergistaceae</taxon>
        <taxon>Thermanaerovibrio</taxon>
    </lineage>
</organism>
<gene>
    <name evidence="2" type="primary">rsfS</name>
    <name evidence="3" type="ordered locus">Taci_0892</name>
</gene>
<dbReference type="Proteomes" id="UP000002030">
    <property type="component" value="Chromosome"/>
</dbReference>
<name>D1BA22_THEAS</name>
<dbReference type="GO" id="GO:0090071">
    <property type="term" value="P:negative regulation of ribosome biogenesis"/>
    <property type="evidence" value="ECO:0007669"/>
    <property type="project" value="UniProtKB-UniRule"/>
</dbReference>
<evidence type="ECO:0000313" key="3">
    <source>
        <dbReference type="EMBL" id="ACZ19125.1"/>
    </source>
</evidence>
<dbReference type="Pfam" id="PF02410">
    <property type="entry name" value="RsfS"/>
    <property type="match status" value="1"/>
</dbReference>
<keyword evidence="4" id="KW-1185">Reference proteome</keyword>
<sequence>MSSVEPMGSQIRVPDGEASESLFKRYRALGIRLMDKHAKDVTFIDVRNTLGVADLFVIVTALNDVHMDALEAEAEEYLESHFDSIRREGEDSRRWRLLDAGDVVVHIFSRDARDFYRIEKIWGDSEVMTFEDPDA</sequence>
<dbReference type="InterPro" id="IPR004394">
    <property type="entry name" value="Iojap/RsfS/C7orf30"/>
</dbReference>
<evidence type="ECO:0000313" key="4">
    <source>
        <dbReference type="Proteomes" id="UP000002030"/>
    </source>
</evidence>
<dbReference type="NCBIfam" id="TIGR00090">
    <property type="entry name" value="rsfS_iojap_ybeB"/>
    <property type="match status" value="1"/>
</dbReference>
<dbReference type="Gene3D" id="3.30.460.10">
    <property type="entry name" value="Beta Polymerase, domain 2"/>
    <property type="match status" value="1"/>
</dbReference>
<dbReference type="PANTHER" id="PTHR21043">
    <property type="entry name" value="IOJAP SUPERFAMILY ORTHOLOG"/>
    <property type="match status" value="1"/>
</dbReference>
<comment type="subunit">
    <text evidence="2">Interacts with ribosomal protein uL14 (rplN).</text>
</comment>
<comment type="subcellular location">
    <subcellularLocation>
        <location evidence="2">Cytoplasm</location>
    </subcellularLocation>
</comment>
<protein>
    <recommendedName>
        <fullName evidence="2">Ribosomal silencing factor RsfS</fullName>
    </recommendedName>
</protein>
<dbReference type="InterPro" id="IPR043519">
    <property type="entry name" value="NT_sf"/>
</dbReference>
<dbReference type="GO" id="GO:0043023">
    <property type="term" value="F:ribosomal large subunit binding"/>
    <property type="evidence" value="ECO:0007669"/>
    <property type="project" value="TreeGrafter"/>
</dbReference>
<dbReference type="EnsemblBacteria" id="ACZ19125">
    <property type="protein sequence ID" value="ACZ19125"/>
    <property type="gene ID" value="Taci_0892"/>
</dbReference>
<dbReference type="HOGENOM" id="CLU_092688_5_0_0"/>
<dbReference type="GO" id="GO:0005737">
    <property type="term" value="C:cytoplasm"/>
    <property type="evidence" value="ECO:0007669"/>
    <property type="project" value="UniProtKB-SubCell"/>
</dbReference>
<dbReference type="HAMAP" id="MF_01477">
    <property type="entry name" value="Iojap_RsfS"/>
    <property type="match status" value="1"/>
</dbReference>
<dbReference type="EMBL" id="CP001818">
    <property type="protein sequence ID" value="ACZ19125.1"/>
    <property type="molecule type" value="Genomic_DNA"/>
</dbReference>
<dbReference type="PANTHER" id="PTHR21043:SF0">
    <property type="entry name" value="MITOCHONDRIAL ASSEMBLY OF RIBOSOMAL LARGE SUBUNIT PROTEIN 1"/>
    <property type="match status" value="1"/>
</dbReference>
<accession>D1BA22</accession>
<proteinExistence type="inferred from homology"/>
<comment type="function">
    <text evidence="2">Functions as a ribosomal silencing factor. Interacts with ribosomal protein uL14 (rplN), blocking formation of intersubunit bridge B8. Prevents association of the 30S and 50S ribosomal subunits and the formation of functional ribosomes, thus repressing translation.</text>
</comment>
<dbReference type="STRING" id="525903.Taci_0892"/>
<dbReference type="AlphaFoldDB" id="D1BA22"/>
<dbReference type="eggNOG" id="COG0799">
    <property type="taxonomic scope" value="Bacteria"/>
</dbReference>
<reference evidence="3 4" key="1">
    <citation type="journal article" date="2009" name="Stand. Genomic Sci.">
        <title>Complete genome sequence of Thermanaerovibrio acidaminovorans type strain (Su883).</title>
        <authorList>
            <person name="Chovatia M."/>
            <person name="Sikorski J."/>
            <person name="Schroder M."/>
            <person name="Lapidus A."/>
            <person name="Nolan M."/>
            <person name="Tice H."/>
            <person name="Glavina Del Rio T."/>
            <person name="Copeland A."/>
            <person name="Cheng J.F."/>
            <person name="Lucas S."/>
            <person name="Chen F."/>
            <person name="Bruce D."/>
            <person name="Goodwin L."/>
            <person name="Pitluck S."/>
            <person name="Ivanova N."/>
            <person name="Mavromatis K."/>
            <person name="Ovchinnikova G."/>
            <person name="Pati A."/>
            <person name="Chen A."/>
            <person name="Palaniappan K."/>
            <person name="Land M."/>
            <person name="Hauser L."/>
            <person name="Chang Y.J."/>
            <person name="Jeffries C.D."/>
            <person name="Chain P."/>
            <person name="Saunders E."/>
            <person name="Detter J.C."/>
            <person name="Brettin T."/>
            <person name="Rohde M."/>
            <person name="Goker M."/>
            <person name="Spring S."/>
            <person name="Bristow J."/>
            <person name="Markowitz V."/>
            <person name="Hugenholtz P."/>
            <person name="Kyrpides N.C."/>
            <person name="Klenk H.P."/>
            <person name="Eisen J.A."/>
        </authorList>
    </citation>
    <scope>NUCLEOTIDE SEQUENCE [LARGE SCALE GENOMIC DNA]</scope>
    <source>
        <strain evidence="4">ATCC 49978 / DSM 6589 / Su883</strain>
    </source>
</reference>
<comment type="similarity">
    <text evidence="1 2">Belongs to the Iojap/RsfS family.</text>
</comment>